<feature type="transmembrane region" description="Helical" evidence="1">
    <location>
        <begin position="49"/>
        <end position="67"/>
    </location>
</feature>
<sequence>MIRYLIKFLCQKPIFFDVFILALLPIYSHAIVIFHRREPTWELMQTKPYWTALGFTWICALVVVGYIKSNNRRFDKQHGIHDSVFRRLEKQWLWNFLPPVAFVLLAVAVYYAAHNTSLLHRGYFTNEFAFVVIGIFCLVVLYSSFEVLCFVVSEAEERSAFEAFKAQVISEQQAKVEPTVLADVVTSAIQVQHYYKNELHRVPIHEIGMIEHRNAKTVLYTYNGEKYRLPTTKVELRHFSKRYGFHWLSPFYGFAIDAISFLAPKRDGSLLIALKLGIEPVPQKQVVPPSGENGEDQQFSIKIHKNNASKVRSRYKELVAPKGRPDSERP</sequence>
<proteinExistence type="predicted"/>
<gene>
    <name evidence="2" type="ORF">ACFOET_19755</name>
</gene>
<accession>A0ABV7JP61</accession>
<evidence type="ECO:0000256" key="1">
    <source>
        <dbReference type="SAM" id="Phobius"/>
    </source>
</evidence>
<keyword evidence="1" id="KW-0812">Transmembrane</keyword>
<evidence type="ECO:0000313" key="3">
    <source>
        <dbReference type="Proteomes" id="UP001595526"/>
    </source>
</evidence>
<evidence type="ECO:0000313" key="2">
    <source>
        <dbReference type="EMBL" id="MFC3199864.1"/>
    </source>
</evidence>
<protein>
    <recommendedName>
        <fullName evidence="4">LytTR family transcriptional regulator</fullName>
    </recommendedName>
</protein>
<evidence type="ECO:0008006" key="4">
    <source>
        <dbReference type="Google" id="ProtNLM"/>
    </source>
</evidence>
<feature type="transmembrane region" description="Helical" evidence="1">
    <location>
        <begin position="128"/>
        <end position="152"/>
    </location>
</feature>
<keyword evidence="1" id="KW-0472">Membrane</keyword>
<name>A0ABV7JP61_9SPHI</name>
<organism evidence="2 3">
    <name type="scientific">Parapedobacter deserti</name>
    <dbReference type="NCBI Taxonomy" id="1912957"/>
    <lineage>
        <taxon>Bacteria</taxon>
        <taxon>Pseudomonadati</taxon>
        <taxon>Bacteroidota</taxon>
        <taxon>Sphingobacteriia</taxon>
        <taxon>Sphingobacteriales</taxon>
        <taxon>Sphingobacteriaceae</taxon>
        <taxon>Parapedobacter</taxon>
    </lineage>
</organism>
<dbReference type="RefSeq" id="WP_379025900.1">
    <property type="nucleotide sequence ID" value="NZ_JBHRTA010000061.1"/>
</dbReference>
<feature type="transmembrane region" description="Helical" evidence="1">
    <location>
        <begin position="92"/>
        <end position="113"/>
    </location>
</feature>
<dbReference type="EMBL" id="JBHRTA010000061">
    <property type="protein sequence ID" value="MFC3199864.1"/>
    <property type="molecule type" value="Genomic_DNA"/>
</dbReference>
<feature type="transmembrane region" description="Helical" evidence="1">
    <location>
        <begin position="14"/>
        <end position="34"/>
    </location>
</feature>
<keyword evidence="3" id="KW-1185">Reference proteome</keyword>
<dbReference type="Proteomes" id="UP001595526">
    <property type="component" value="Unassembled WGS sequence"/>
</dbReference>
<comment type="caution">
    <text evidence="2">The sequence shown here is derived from an EMBL/GenBank/DDBJ whole genome shotgun (WGS) entry which is preliminary data.</text>
</comment>
<keyword evidence="1" id="KW-1133">Transmembrane helix</keyword>
<reference evidence="3" key="1">
    <citation type="journal article" date="2019" name="Int. J. Syst. Evol. Microbiol.">
        <title>The Global Catalogue of Microorganisms (GCM) 10K type strain sequencing project: providing services to taxonomists for standard genome sequencing and annotation.</title>
        <authorList>
            <consortium name="The Broad Institute Genomics Platform"/>
            <consortium name="The Broad Institute Genome Sequencing Center for Infectious Disease"/>
            <person name="Wu L."/>
            <person name="Ma J."/>
        </authorList>
    </citation>
    <scope>NUCLEOTIDE SEQUENCE [LARGE SCALE GENOMIC DNA]</scope>
    <source>
        <strain evidence="3">KCTC 52416</strain>
    </source>
</reference>